<reference evidence="1" key="1">
    <citation type="submission" date="2019-08" db="EMBL/GenBank/DDBJ databases">
        <authorList>
            <person name="Kucharzyk K."/>
            <person name="Murdoch R.W."/>
            <person name="Higgins S."/>
            <person name="Loffler F."/>
        </authorList>
    </citation>
    <scope>NUCLEOTIDE SEQUENCE</scope>
</reference>
<name>A0A645AD89_9ZZZZ</name>
<sequence>MLAGHELHIPDHAFRYIVAEQQTAPVFNADGNLCLAGEQDIEILDGVAFVEQPFAAVVFEQHRAARIKRAKVILHQFIGIAGRQQRLLHCQIPPLIVLF</sequence>
<gene>
    <name evidence="1" type="ORF">SDC9_97733</name>
</gene>
<evidence type="ECO:0000313" key="1">
    <source>
        <dbReference type="EMBL" id="MPM50987.1"/>
    </source>
</evidence>
<dbReference type="EMBL" id="VSSQ01013211">
    <property type="protein sequence ID" value="MPM50987.1"/>
    <property type="molecule type" value="Genomic_DNA"/>
</dbReference>
<protein>
    <submittedName>
        <fullName evidence="1">Uncharacterized protein</fullName>
    </submittedName>
</protein>
<dbReference type="AlphaFoldDB" id="A0A645AD89"/>
<proteinExistence type="predicted"/>
<organism evidence="1">
    <name type="scientific">bioreactor metagenome</name>
    <dbReference type="NCBI Taxonomy" id="1076179"/>
    <lineage>
        <taxon>unclassified sequences</taxon>
        <taxon>metagenomes</taxon>
        <taxon>ecological metagenomes</taxon>
    </lineage>
</organism>
<comment type="caution">
    <text evidence="1">The sequence shown here is derived from an EMBL/GenBank/DDBJ whole genome shotgun (WGS) entry which is preliminary data.</text>
</comment>
<accession>A0A645AD89</accession>